<comment type="caution">
    <text evidence="1">The sequence shown here is derived from an EMBL/GenBank/DDBJ whole genome shotgun (WGS) entry which is preliminary data.</text>
</comment>
<reference evidence="1 2" key="1">
    <citation type="submission" date="2022-06" db="EMBL/GenBank/DDBJ databases">
        <title>Dyella sp. Sa strain:Sa Genome sequencing.</title>
        <authorList>
            <person name="Park S."/>
        </authorList>
    </citation>
    <scope>NUCLEOTIDE SEQUENCE [LARGE SCALE GENOMIC DNA]</scope>
    <source>
        <strain evidence="1 2">Sa</strain>
    </source>
</reference>
<sequence length="83" mass="9336">MRYRIEQQSGRDASGNYVFRIYSNDRLVAHYWHDYRGDEHGIEFVSGKKASLPGQAASFITGGGPQPLTLSEQAASYLDRELV</sequence>
<organism evidence="1 2">
    <name type="scientific">Dyella lutea</name>
    <dbReference type="NCBI Taxonomy" id="2950441"/>
    <lineage>
        <taxon>Bacteria</taxon>
        <taxon>Pseudomonadati</taxon>
        <taxon>Pseudomonadota</taxon>
        <taxon>Gammaproteobacteria</taxon>
        <taxon>Lysobacterales</taxon>
        <taxon>Rhodanobacteraceae</taxon>
        <taxon>Dyella</taxon>
    </lineage>
</organism>
<protein>
    <submittedName>
        <fullName evidence="1">Uncharacterized protein</fullName>
    </submittedName>
</protein>
<evidence type="ECO:0000313" key="1">
    <source>
        <dbReference type="EMBL" id="MCP1374180.1"/>
    </source>
</evidence>
<accession>A0ABT1FAK7</accession>
<gene>
    <name evidence="1" type="ORF">NC595_08905</name>
</gene>
<dbReference type="RefSeq" id="WP_253566003.1">
    <property type="nucleotide sequence ID" value="NZ_JAMZEK010000002.1"/>
</dbReference>
<proteinExistence type="predicted"/>
<dbReference type="EMBL" id="JAMZEK010000002">
    <property type="protein sequence ID" value="MCP1374180.1"/>
    <property type="molecule type" value="Genomic_DNA"/>
</dbReference>
<keyword evidence="2" id="KW-1185">Reference proteome</keyword>
<dbReference type="Proteomes" id="UP001204615">
    <property type="component" value="Unassembled WGS sequence"/>
</dbReference>
<evidence type="ECO:0000313" key="2">
    <source>
        <dbReference type="Proteomes" id="UP001204615"/>
    </source>
</evidence>
<name>A0ABT1FAK7_9GAMM</name>